<keyword evidence="7" id="KW-0406">Ion transport</keyword>
<dbReference type="GO" id="GO:0015288">
    <property type="term" value="F:porin activity"/>
    <property type="evidence" value="ECO:0007669"/>
    <property type="project" value="UniProtKB-KW"/>
</dbReference>
<comment type="subunit">
    <text evidence="2">Homotrimer.</text>
</comment>
<dbReference type="EMBL" id="SACT01000002">
    <property type="protein sequence ID" value="RVT52703.1"/>
    <property type="molecule type" value="Genomic_DNA"/>
</dbReference>
<feature type="domain" description="Porin" evidence="12">
    <location>
        <begin position="12"/>
        <end position="310"/>
    </location>
</feature>
<organism evidence="13 14">
    <name type="scientific">Rubrivivax albus</name>
    <dbReference type="NCBI Taxonomy" id="2499835"/>
    <lineage>
        <taxon>Bacteria</taxon>
        <taxon>Pseudomonadati</taxon>
        <taxon>Pseudomonadota</taxon>
        <taxon>Betaproteobacteria</taxon>
        <taxon>Burkholderiales</taxon>
        <taxon>Sphaerotilaceae</taxon>
        <taxon>Rubrivivax</taxon>
    </lineage>
</organism>
<evidence type="ECO:0000313" key="13">
    <source>
        <dbReference type="EMBL" id="RVT52703.1"/>
    </source>
</evidence>
<dbReference type="Pfam" id="PF13609">
    <property type="entry name" value="Porin_4"/>
    <property type="match status" value="1"/>
</dbReference>
<evidence type="ECO:0000256" key="11">
    <source>
        <dbReference type="SAM" id="SignalP"/>
    </source>
</evidence>
<dbReference type="Gene3D" id="2.40.160.10">
    <property type="entry name" value="Porin"/>
    <property type="match status" value="1"/>
</dbReference>
<dbReference type="GO" id="GO:0009279">
    <property type="term" value="C:cell outer membrane"/>
    <property type="evidence" value="ECO:0007669"/>
    <property type="project" value="UniProtKB-SubCell"/>
</dbReference>
<dbReference type="PANTHER" id="PTHR34501:SF9">
    <property type="entry name" value="MAJOR OUTER MEMBRANE PROTEIN P.IA"/>
    <property type="match status" value="1"/>
</dbReference>
<evidence type="ECO:0000259" key="12">
    <source>
        <dbReference type="Pfam" id="PF13609"/>
    </source>
</evidence>
<proteinExistence type="predicted"/>
<keyword evidence="8" id="KW-0626">Porin</keyword>
<dbReference type="GO" id="GO:0046930">
    <property type="term" value="C:pore complex"/>
    <property type="evidence" value="ECO:0007669"/>
    <property type="project" value="UniProtKB-KW"/>
</dbReference>
<evidence type="ECO:0000256" key="4">
    <source>
        <dbReference type="ARBA" id="ARBA00022452"/>
    </source>
</evidence>
<reference evidence="13 14" key="1">
    <citation type="submission" date="2019-01" db="EMBL/GenBank/DDBJ databases">
        <authorList>
            <person name="Chen W.-M."/>
        </authorList>
    </citation>
    <scope>NUCLEOTIDE SEQUENCE [LARGE SCALE GENOMIC DNA]</scope>
    <source>
        <strain evidence="13 14">ICH-3</strain>
    </source>
</reference>
<evidence type="ECO:0000256" key="9">
    <source>
        <dbReference type="ARBA" id="ARBA00023136"/>
    </source>
</evidence>
<evidence type="ECO:0000256" key="5">
    <source>
        <dbReference type="ARBA" id="ARBA00022692"/>
    </source>
</evidence>
<keyword evidence="5" id="KW-0812">Transmembrane</keyword>
<evidence type="ECO:0000256" key="8">
    <source>
        <dbReference type="ARBA" id="ARBA00023114"/>
    </source>
</evidence>
<dbReference type="RefSeq" id="WP_128198075.1">
    <property type="nucleotide sequence ID" value="NZ_SACT01000002.1"/>
</dbReference>
<dbReference type="OrthoDB" id="5289162at2"/>
<keyword evidence="6 11" id="KW-0732">Signal</keyword>
<evidence type="ECO:0000256" key="1">
    <source>
        <dbReference type="ARBA" id="ARBA00004571"/>
    </source>
</evidence>
<feature type="signal peptide" evidence="11">
    <location>
        <begin position="1"/>
        <end position="26"/>
    </location>
</feature>
<name>A0A3S2UA23_9BURK</name>
<sequence>MTRTRNPLIRSAVAVAALTAAGAATAANFTLSGAFDIGVYRGFDEQKHMGTVQRSNITLAGSEDLGGGLSATFRLQHRFEADTGSTELAGKPFWHGESTVGLKGGWGHLRLGRALDVVSNNDWAFDPWYNYDRIASPAWNNWHWNYATDRTSNSGNAEYGRLNNGIFYDSPKVAGWSLHYSGAFENAPGDTGGNNNGLAVQYGAGGIAAMAATSKNRSGDTVRFFGLAWTTGAWTLMGALDRSVYDDVVDSTAKVTSLGLRYAMGAANLKAGWARRDVDGAKSNFIGLGADYALSKRTSVYASFGRQDPDAGDTRNAYGVGITHTF</sequence>
<comment type="caution">
    <text evidence="13">The sequence shown here is derived from an EMBL/GenBank/DDBJ whole genome shotgun (WGS) entry which is preliminary data.</text>
</comment>
<dbReference type="InterPro" id="IPR033900">
    <property type="entry name" value="Gram_neg_porin_domain"/>
</dbReference>
<keyword evidence="9" id="KW-0472">Membrane</keyword>
<dbReference type="GO" id="GO:0006811">
    <property type="term" value="P:monoatomic ion transport"/>
    <property type="evidence" value="ECO:0007669"/>
    <property type="project" value="UniProtKB-KW"/>
</dbReference>
<evidence type="ECO:0000256" key="2">
    <source>
        <dbReference type="ARBA" id="ARBA00011233"/>
    </source>
</evidence>
<evidence type="ECO:0000256" key="10">
    <source>
        <dbReference type="ARBA" id="ARBA00023237"/>
    </source>
</evidence>
<keyword evidence="14" id="KW-1185">Reference proteome</keyword>
<evidence type="ECO:0000313" key="14">
    <source>
        <dbReference type="Proteomes" id="UP000288178"/>
    </source>
</evidence>
<comment type="subcellular location">
    <subcellularLocation>
        <location evidence="1">Cell outer membrane</location>
        <topology evidence="1">Multi-pass membrane protein</topology>
    </subcellularLocation>
</comment>
<dbReference type="CDD" id="cd00342">
    <property type="entry name" value="gram_neg_porins"/>
    <property type="match status" value="1"/>
</dbReference>
<accession>A0A3S2UA23</accession>
<evidence type="ECO:0000256" key="3">
    <source>
        <dbReference type="ARBA" id="ARBA00022448"/>
    </source>
</evidence>
<dbReference type="InterPro" id="IPR023614">
    <property type="entry name" value="Porin_dom_sf"/>
</dbReference>
<dbReference type="PANTHER" id="PTHR34501">
    <property type="entry name" value="PROTEIN YDDL-RELATED"/>
    <property type="match status" value="1"/>
</dbReference>
<gene>
    <name evidence="13" type="ORF">ENE75_09815</name>
</gene>
<evidence type="ECO:0000256" key="6">
    <source>
        <dbReference type="ARBA" id="ARBA00022729"/>
    </source>
</evidence>
<dbReference type="AlphaFoldDB" id="A0A3S2UA23"/>
<evidence type="ECO:0000256" key="7">
    <source>
        <dbReference type="ARBA" id="ARBA00023065"/>
    </source>
</evidence>
<keyword evidence="3" id="KW-0813">Transport</keyword>
<keyword evidence="4" id="KW-1134">Transmembrane beta strand</keyword>
<protein>
    <submittedName>
        <fullName evidence="13">Porin</fullName>
    </submittedName>
</protein>
<dbReference type="Proteomes" id="UP000288178">
    <property type="component" value="Unassembled WGS sequence"/>
</dbReference>
<dbReference type="InterPro" id="IPR050298">
    <property type="entry name" value="Gram-neg_bact_OMP"/>
</dbReference>
<dbReference type="SUPFAM" id="SSF56935">
    <property type="entry name" value="Porins"/>
    <property type="match status" value="1"/>
</dbReference>
<feature type="chain" id="PRO_5018538701" evidence="11">
    <location>
        <begin position="27"/>
        <end position="326"/>
    </location>
</feature>
<keyword evidence="10" id="KW-0998">Cell outer membrane</keyword>